<evidence type="ECO:0000313" key="4">
    <source>
        <dbReference type="EMBL" id="GAC67488.1"/>
    </source>
</evidence>
<dbReference type="AlphaFoldDB" id="M0QFZ0"/>
<evidence type="ECO:0000256" key="2">
    <source>
        <dbReference type="ARBA" id="ARBA00023002"/>
    </source>
</evidence>
<dbReference type="Gene3D" id="3.40.50.720">
    <property type="entry name" value="NAD(P)-binding Rossmann-like Domain"/>
    <property type="match status" value="1"/>
</dbReference>
<dbReference type="Proteomes" id="UP000011666">
    <property type="component" value="Unassembled WGS sequence"/>
</dbReference>
<dbReference type="SUPFAM" id="SSF53474">
    <property type="entry name" value="alpha/beta-Hydrolases"/>
    <property type="match status" value="1"/>
</dbReference>
<keyword evidence="5" id="KW-1185">Reference proteome</keyword>
<protein>
    <submittedName>
        <fullName evidence="4">Peptidase S33 family protein</fullName>
    </submittedName>
</protein>
<organism evidence="4 5">
    <name type="scientific">Gordonia soli NBRC 108243</name>
    <dbReference type="NCBI Taxonomy" id="1223545"/>
    <lineage>
        <taxon>Bacteria</taxon>
        <taxon>Bacillati</taxon>
        <taxon>Actinomycetota</taxon>
        <taxon>Actinomycetes</taxon>
        <taxon>Mycobacteriales</taxon>
        <taxon>Gordoniaceae</taxon>
        <taxon>Gordonia</taxon>
    </lineage>
</organism>
<dbReference type="OrthoDB" id="4220752at2"/>
<reference evidence="4 5" key="1">
    <citation type="submission" date="2013-01" db="EMBL/GenBank/DDBJ databases">
        <title>Whole genome shotgun sequence of Gordonia soli NBRC 108243.</title>
        <authorList>
            <person name="Isaki-Nakamura S."/>
            <person name="Hosoyama A."/>
            <person name="Tsuchikane K."/>
            <person name="Ando Y."/>
            <person name="Baba S."/>
            <person name="Ohji S."/>
            <person name="Hamada M."/>
            <person name="Tamura T."/>
            <person name="Yamazoe A."/>
            <person name="Yamazaki S."/>
            <person name="Fujita N."/>
        </authorList>
    </citation>
    <scope>NUCLEOTIDE SEQUENCE [LARGE SCALE GENOMIC DNA]</scope>
    <source>
        <strain evidence="4 5">NBRC 108243</strain>
    </source>
</reference>
<feature type="domain" description="AB hydrolase-1" evidence="3">
    <location>
        <begin position="27"/>
        <end position="133"/>
    </location>
</feature>
<accession>M0QFZ0</accession>
<dbReference type="STRING" id="1223545.GS4_08_00720"/>
<dbReference type="InterPro" id="IPR002347">
    <property type="entry name" value="SDR_fam"/>
</dbReference>
<dbReference type="EMBL" id="BANX01000008">
    <property type="protein sequence ID" value="GAC67488.1"/>
    <property type="molecule type" value="Genomic_DNA"/>
</dbReference>
<dbReference type="SUPFAM" id="SSF51735">
    <property type="entry name" value="NAD(P)-binding Rossmann-fold domains"/>
    <property type="match status" value="1"/>
</dbReference>
<dbReference type="InterPro" id="IPR036291">
    <property type="entry name" value="NAD(P)-bd_dom_sf"/>
</dbReference>
<dbReference type="CDD" id="cd05233">
    <property type="entry name" value="SDR_c"/>
    <property type="match status" value="1"/>
</dbReference>
<dbReference type="InterPro" id="IPR029058">
    <property type="entry name" value="AB_hydrolase_fold"/>
</dbReference>
<dbReference type="Pfam" id="PF00561">
    <property type="entry name" value="Abhydrolase_1"/>
    <property type="match status" value="1"/>
</dbReference>
<sequence length="592" mass="64197">MVDWRKRTVQSGDVTLAVFELGDEGAPPVMLVHGWPDTHHLWDQVAPALAKEFHVIAHDNRGAGESSRPGGVAGYHIAELADDLLTVADEVSPERPVHIVGHDWGSVLTWEAVSRHGAEKRIASFVSVSGPSLDQLGAWARENLSRPTPRRVATSLSQIASSAYTAFFHLPVAPRILLSFLGIPAVWRNFLKVTEGTPADRVSIAPTLRRDMISGVALYRANIVPHLSHPEPHPTTVPVLELVNHRDVALRPAIFEHTHRYVQRLWRRDTPTGHWLPHTHPEYLTEAARAFIGYQETGSLEKPAWSERTRLIGPPQAFSGRLAVVTGAGSGIGRETAYALAELGCEIVAADIDAVAAEETARECRAKTVPATAYALDVADSAGFAEFANTVQRDHGVPDIVVNNAGVGLAGGVLDATDEQIDRLLDINLRGVITGSRLFGRQMVERDLGGQIVNLASAAAFTPQRDLGVYSASKAGVLLFSESLRAELADHHIGVTAICPGIVDTAIVANTPIAGLGSDEQAARDRLVRFYQRRGFTPDKVARQIVAAIRSDKAVVPVTPEASVGYRIYRFAPWLSRQAARRRVAAPVPTRR</sequence>
<keyword evidence="2" id="KW-0560">Oxidoreductase</keyword>
<evidence type="ECO:0000259" key="3">
    <source>
        <dbReference type="Pfam" id="PF00561"/>
    </source>
</evidence>
<dbReference type="PANTHER" id="PTHR43391">
    <property type="entry name" value="RETINOL DEHYDROGENASE-RELATED"/>
    <property type="match status" value="1"/>
</dbReference>
<proteinExistence type="inferred from homology"/>
<dbReference type="Pfam" id="PF00106">
    <property type="entry name" value="adh_short"/>
    <property type="match status" value="1"/>
</dbReference>
<evidence type="ECO:0000313" key="5">
    <source>
        <dbReference type="Proteomes" id="UP000011666"/>
    </source>
</evidence>
<dbReference type="Gene3D" id="3.40.50.1820">
    <property type="entry name" value="alpha/beta hydrolase"/>
    <property type="match status" value="1"/>
</dbReference>
<dbReference type="RefSeq" id="WP_007618733.1">
    <property type="nucleotide sequence ID" value="NZ_BANX01000008.1"/>
</dbReference>
<name>M0QFZ0_9ACTN</name>
<dbReference type="GO" id="GO:0016491">
    <property type="term" value="F:oxidoreductase activity"/>
    <property type="evidence" value="ECO:0007669"/>
    <property type="project" value="UniProtKB-KW"/>
</dbReference>
<comment type="caution">
    <text evidence="4">The sequence shown here is derived from an EMBL/GenBank/DDBJ whole genome shotgun (WGS) entry which is preliminary data.</text>
</comment>
<dbReference type="PANTHER" id="PTHR43391:SF12">
    <property type="entry name" value="OXIDOREDUCTASE EPHD-RELATED"/>
    <property type="match status" value="1"/>
</dbReference>
<dbReference type="PRINTS" id="PR00080">
    <property type="entry name" value="SDRFAMILY"/>
</dbReference>
<dbReference type="PRINTS" id="PR00081">
    <property type="entry name" value="GDHRDH"/>
</dbReference>
<evidence type="ECO:0000256" key="1">
    <source>
        <dbReference type="ARBA" id="ARBA00006484"/>
    </source>
</evidence>
<dbReference type="eggNOG" id="COG0300">
    <property type="taxonomic scope" value="Bacteria"/>
</dbReference>
<dbReference type="eggNOG" id="COG0596">
    <property type="taxonomic scope" value="Bacteria"/>
</dbReference>
<dbReference type="InterPro" id="IPR020904">
    <property type="entry name" value="Sc_DH/Rdtase_CS"/>
</dbReference>
<dbReference type="InterPro" id="IPR000073">
    <property type="entry name" value="AB_hydrolase_1"/>
</dbReference>
<dbReference type="NCBIfam" id="NF004514">
    <property type="entry name" value="PRK05855.1"/>
    <property type="match status" value="1"/>
</dbReference>
<gene>
    <name evidence="4" type="ORF">GS4_08_00720</name>
</gene>
<dbReference type="PROSITE" id="PS00061">
    <property type="entry name" value="ADH_SHORT"/>
    <property type="match status" value="1"/>
</dbReference>
<comment type="similarity">
    <text evidence="1">Belongs to the short-chain dehydrogenases/reductases (SDR) family.</text>
</comment>